<reference evidence="2" key="1">
    <citation type="submission" date="2023-02" db="EMBL/GenBank/DDBJ databases">
        <title>Description of Roseinatronobacter alkalisoli sp. nov., an alkaliphilic bacerium isolated from soda soil.</title>
        <authorList>
            <person name="Wei W."/>
        </authorList>
    </citation>
    <scope>NUCLEOTIDE SEQUENCE</scope>
    <source>
        <strain evidence="2">HJB301</strain>
    </source>
</reference>
<comment type="caution">
    <text evidence="2">The sequence shown here is derived from an EMBL/GenBank/DDBJ whole genome shotgun (WGS) entry which is preliminary data.</text>
</comment>
<name>A0ABT5TEU1_9RHOB</name>
<proteinExistence type="predicted"/>
<gene>
    <name evidence="2" type="ORF">PUT78_21540</name>
</gene>
<keyword evidence="1" id="KW-0732">Signal</keyword>
<dbReference type="EMBL" id="JAQZSM010000044">
    <property type="protein sequence ID" value="MDD7973647.1"/>
    <property type="molecule type" value="Genomic_DNA"/>
</dbReference>
<feature type="signal peptide" evidence="1">
    <location>
        <begin position="1"/>
        <end position="24"/>
    </location>
</feature>
<accession>A0ABT5TEU1</accession>
<dbReference type="Proteomes" id="UP001431784">
    <property type="component" value="Unassembled WGS sequence"/>
</dbReference>
<protein>
    <submittedName>
        <fullName evidence="2">Uncharacterized protein</fullName>
    </submittedName>
</protein>
<evidence type="ECO:0000256" key="1">
    <source>
        <dbReference type="SAM" id="SignalP"/>
    </source>
</evidence>
<feature type="chain" id="PRO_5046548020" evidence="1">
    <location>
        <begin position="25"/>
        <end position="183"/>
    </location>
</feature>
<evidence type="ECO:0000313" key="2">
    <source>
        <dbReference type="EMBL" id="MDD7973647.1"/>
    </source>
</evidence>
<evidence type="ECO:0000313" key="3">
    <source>
        <dbReference type="Proteomes" id="UP001431784"/>
    </source>
</evidence>
<organism evidence="2 3">
    <name type="scientific">Roseinatronobacter alkalisoli</name>
    <dbReference type="NCBI Taxonomy" id="3028235"/>
    <lineage>
        <taxon>Bacteria</taxon>
        <taxon>Pseudomonadati</taxon>
        <taxon>Pseudomonadota</taxon>
        <taxon>Alphaproteobacteria</taxon>
        <taxon>Rhodobacterales</taxon>
        <taxon>Paracoccaceae</taxon>
        <taxon>Roseinatronobacter</taxon>
    </lineage>
</organism>
<sequence>MTLRLRTFLTGCLALLLAALLALAPVGAKPASGGYQLFGGAASDHQADISLATLGNFDYFAKIAPECCIAPNNAGSPAIYVDSKGNAIVGGWSSTRRLTSPENALGHWNKHRTEFPEYSNAAQYVEGAQTFVRSPPATALTKTRGADTLIYDPPTNTFAVKTSDGVPRTMFRPSVGIDYWNRQ</sequence>
<dbReference type="RefSeq" id="WP_274354313.1">
    <property type="nucleotide sequence ID" value="NZ_JAQZSM010000044.1"/>
</dbReference>
<keyword evidence="3" id="KW-1185">Reference proteome</keyword>